<accession>A0A0D0A466</accession>
<feature type="region of interest" description="Disordered" evidence="2">
    <location>
        <begin position="220"/>
        <end position="330"/>
    </location>
</feature>
<dbReference type="EMBL" id="KN833690">
    <property type="protein sequence ID" value="KIK29187.1"/>
    <property type="molecule type" value="Genomic_DNA"/>
</dbReference>
<proteinExistence type="predicted"/>
<organism evidence="3 4">
    <name type="scientific">Pisolithus microcarpus 441</name>
    <dbReference type="NCBI Taxonomy" id="765257"/>
    <lineage>
        <taxon>Eukaryota</taxon>
        <taxon>Fungi</taxon>
        <taxon>Dikarya</taxon>
        <taxon>Basidiomycota</taxon>
        <taxon>Agaricomycotina</taxon>
        <taxon>Agaricomycetes</taxon>
        <taxon>Agaricomycetidae</taxon>
        <taxon>Boletales</taxon>
        <taxon>Sclerodermatineae</taxon>
        <taxon>Pisolithaceae</taxon>
        <taxon>Pisolithus</taxon>
    </lineage>
</organism>
<gene>
    <name evidence="3" type="ORF">PISMIDRAFT_7047</name>
</gene>
<feature type="compositionally biased region" description="Low complexity" evidence="2">
    <location>
        <begin position="272"/>
        <end position="300"/>
    </location>
</feature>
<feature type="compositionally biased region" description="Polar residues" evidence="2">
    <location>
        <begin position="241"/>
        <end position="270"/>
    </location>
</feature>
<dbReference type="HOGENOM" id="CLU_563946_0_0_1"/>
<dbReference type="OrthoDB" id="2667363at2759"/>
<name>A0A0D0A466_9AGAM</name>
<sequence>MKSSYPYPHSQGPAEKIPNVQVLQETISGLQKENIALKAERSAMQNAYNTLVSRLTVNQSDQSTSADGPVDVTLRSAPIATMSLFNTLPVLQLNRIDYPKVRYWFEKDWKGFRMTAEGQDCSATAFIEDENGEELASGKISNILQTMRSIWHELRTHGLIDARTTWSSMSLQVKKVFRGELVQMCPELNFCEDSWKSDLLAKKHYSSFKQTWFTNKSDEKLNSATKRKAKSEAVEDADSPTGLSNTKRTKSNVFTGSNDTSGDGNVSTDWPSLESNESSMSSGSKVSAASLRSSSPLLSWSHRDPDAHTQPDSSARTPGETICASGSSSAVEEEHASIAAAPLIKNPLSSLRATAPPAVSASPELTTHILERRSPSPSNEHTGAVNEGSQVEVPSTSHTGVTASVSQPSVQQTAPGPTDVPGKKKTWRPPSNKSGRTLCMHRFQKQISGSLDEFNSYFEALSHEAKAMKQKIWYDPSTEFNHFS</sequence>
<evidence type="ECO:0000313" key="4">
    <source>
        <dbReference type="Proteomes" id="UP000054018"/>
    </source>
</evidence>
<reference evidence="4" key="2">
    <citation type="submission" date="2015-01" db="EMBL/GenBank/DDBJ databases">
        <title>Evolutionary Origins and Diversification of the Mycorrhizal Mutualists.</title>
        <authorList>
            <consortium name="DOE Joint Genome Institute"/>
            <consortium name="Mycorrhizal Genomics Consortium"/>
            <person name="Kohler A."/>
            <person name="Kuo A."/>
            <person name="Nagy L.G."/>
            <person name="Floudas D."/>
            <person name="Copeland A."/>
            <person name="Barry K.W."/>
            <person name="Cichocki N."/>
            <person name="Veneault-Fourrey C."/>
            <person name="LaButti K."/>
            <person name="Lindquist E.A."/>
            <person name="Lipzen A."/>
            <person name="Lundell T."/>
            <person name="Morin E."/>
            <person name="Murat C."/>
            <person name="Riley R."/>
            <person name="Ohm R."/>
            <person name="Sun H."/>
            <person name="Tunlid A."/>
            <person name="Henrissat B."/>
            <person name="Grigoriev I.V."/>
            <person name="Hibbett D.S."/>
            <person name="Martin F."/>
        </authorList>
    </citation>
    <scope>NUCLEOTIDE SEQUENCE [LARGE SCALE GENOMIC DNA]</scope>
    <source>
        <strain evidence="4">441</strain>
    </source>
</reference>
<feature type="coiled-coil region" evidence="1">
    <location>
        <begin position="20"/>
        <end position="47"/>
    </location>
</feature>
<feature type="region of interest" description="Disordered" evidence="2">
    <location>
        <begin position="372"/>
        <end position="435"/>
    </location>
</feature>
<feature type="compositionally biased region" description="Polar residues" evidence="2">
    <location>
        <begin position="375"/>
        <end position="415"/>
    </location>
</feature>
<keyword evidence="4" id="KW-1185">Reference proteome</keyword>
<evidence type="ECO:0000256" key="2">
    <source>
        <dbReference type="SAM" id="MobiDB-lite"/>
    </source>
</evidence>
<dbReference type="STRING" id="765257.A0A0D0A466"/>
<keyword evidence="1" id="KW-0175">Coiled coil</keyword>
<evidence type="ECO:0000313" key="3">
    <source>
        <dbReference type="EMBL" id="KIK29187.1"/>
    </source>
</evidence>
<dbReference type="AlphaFoldDB" id="A0A0D0A466"/>
<evidence type="ECO:0000256" key="1">
    <source>
        <dbReference type="SAM" id="Coils"/>
    </source>
</evidence>
<reference evidence="3 4" key="1">
    <citation type="submission" date="2014-04" db="EMBL/GenBank/DDBJ databases">
        <authorList>
            <consortium name="DOE Joint Genome Institute"/>
            <person name="Kuo A."/>
            <person name="Kohler A."/>
            <person name="Costa M.D."/>
            <person name="Nagy L.G."/>
            <person name="Floudas D."/>
            <person name="Copeland A."/>
            <person name="Barry K.W."/>
            <person name="Cichocki N."/>
            <person name="Veneault-Fourrey C."/>
            <person name="LaButti K."/>
            <person name="Lindquist E.A."/>
            <person name="Lipzen A."/>
            <person name="Lundell T."/>
            <person name="Morin E."/>
            <person name="Murat C."/>
            <person name="Sun H."/>
            <person name="Tunlid A."/>
            <person name="Henrissat B."/>
            <person name="Grigoriev I.V."/>
            <person name="Hibbett D.S."/>
            <person name="Martin F."/>
            <person name="Nordberg H.P."/>
            <person name="Cantor M.N."/>
            <person name="Hua S.X."/>
        </authorList>
    </citation>
    <scope>NUCLEOTIDE SEQUENCE [LARGE SCALE GENOMIC DNA]</scope>
    <source>
        <strain evidence="3 4">441</strain>
    </source>
</reference>
<protein>
    <submittedName>
        <fullName evidence="3">Uncharacterized protein</fullName>
    </submittedName>
</protein>
<dbReference type="Proteomes" id="UP000054018">
    <property type="component" value="Unassembled WGS sequence"/>
</dbReference>